<evidence type="ECO:0000313" key="6">
    <source>
        <dbReference type="EMBL" id="TDO89255.1"/>
    </source>
</evidence>
<dbReference type="SUPFAM" id="SSF56059">
    <property type="entry name" value="Glutathione synthetase ATP-binding domain-like"/>
    <property type="match status" value="1"/>
</dbReference>
<dbReference type="InterPro" id="IPR040570">
    <property type="entry name" value="LAL_C2"/>
</dbReference>
<dbReference type="Proteomes" id="UP000295064">
    <property type="component" value="Unassembled WGS sequence"/>
</dbReference>
<dbReference type="Pfam" id="PF13535">
    <property type="entry name" value="ATP-grasp_4"/>
    <property type="match status" value="1"/>
</dbReference>
<dbReference type="PANTHER" id="PTHR43585:SF2">
    <property type="entry name" value="ATP-GRASP ENZYME FSQD"/>
    <property type="match status" value="1"/>
</dbReference>
<feature type="domain" description="ATP-grasp" evidence="5">
    <location>
        <begin position="107"/>
        <end position="300"/>
    </location>
</feature>
<dbReference type="GO" id="GO:0046872">
    <property type="term" value="F:metal ion binding"/>
    <property type="evidence" value="ECO:0007669"/>
    <property type="project" value="InterPro"/>
</dbReference>
<evidence type="ECO:0000256" key="3">
    <source>
        <dbReference type="ARBA" id="ARBA00022840"/>
    </source>
</evidence>
<dbReference type="AlphaFoldDB" id="A0A4R6LPD1"/>
<dbReference type="Pfam" id="PF18603">
    <property type="entry name" value="LAL_C2"/>
    <property type="match status" value="1"/>
</dbReference>
<dbReference type="PROSITE" id="PS50975">
    <property type="entry name" value="ATP_GRASP"/>
    <property type="match status" value="1"/>
</dbReference>
<evidence type="ECO:0000313" key="7">
    <source>
        <dbReference type="Proteomes" id="UP000295064"/>
    </source>
</evidence>
<dbReference type="EMBL" id="SNWX01000012">
    <property type="protein sequence ID" value="TDO89255.1"/>
    <property type="molecule type" value="Genomic_DNA"/>
</dbReference>
<dbReference type="InterPro" id="IPR016185">
    <property type="entry name" value="PreATP-grasp_dom_sf"/>
</dbReference>
<organism evidence="6 7">
    <name type="scientific">Halanaerobium saccharolyticum</name>
    <dbReference type="NCBI Taxonomy" id="43595"/>
    <lineage>
        <taxon>Bacteria</taxon>
        <taxon>Bacillati</taxon>
        <taxon>Bacillota</taxon>
        <taxon>Clostridia</taxon>
        <taxon>Halanaerobiales</taxon>
        <taxon>Halanaerobiaceae</taxon>
        <taxon>Halanaerobium</taxon>
    </lineage>
</organism>
<dbReference type="InterPro" id="IPR052032">
    <property type="entry name" value="ATP-dep_AA_Ligase"/>
</dbReference>
<dbReference type="SUPFAM" id="SSF52440">
    <property type="entry name" value="PreATP-grasp domain"/>
    <property type="match status" value="1"/>
</dbReference>
<keyword evidence="2 4" id="KW-0547">Nucleotide-binding</keyword>
<dbReference type="InterPro" id="IPR011761">
    <property type="entry name" value="ATP-grasp"/>
</dbReference>
<keyword evidence="1" id="KW-0436">Ligase</keyword>
<dbReference type="Gene3D" id="3.40.50.20">
    <property type="match status" value="1"/>
</dbReference>
<protein>
    <submittedName>
        <fullName evidence="6">Phosphoribosylaminoimidazole carboxylase (NCAIR synthetase)</fullName>
    </submittedName>
</protein>
<dbReference type="GO" id="GO:0005524">
    <property type="term" value="F:ATP binding"/>
    <property type="evidence" value="ECO:0007669"/>
    <property type="project" value="UniProtKB-UniRule"/>
</dbReference>
<evidence type="ECO:0000256" key="4">
    <source>
        <dbReference type="PROSITE-ProRule" id="PRU00409"/>
    </source>
</evidence>
<proteinExistence type="predicted"/>
<dbReference type="OrthoDB" id="9813261at2"/>
<evidence type="ECO:0000259" key="5">
    <source>
        <dbReference type="PROSITE" id="PS50975"/>
    </source>
</evidence>
<name>A0A4R6LPD1_9FIRM</name>
<keyword evidence="3 4" id="KW-0067">ATP-binding</keyword>
<dbReference type="Gene3D" id="3.30.470.20">
    <property type="entry name" value="ATP-grasp fold, B domain"/>
    <property type="match status" value="1"/>
</dbReference>
<sequence length="420" mass="46739">MKLLILGGGSGQLSLIKKAKELGHQVVVADYYCDAPGKKIADFSSESSTFDFEANLKTARKHKIDGVLTSGTDQPVYTAAQVAEKLDLNQYILVKAAKAVTNKKVMKNKFSAAGIPTVKYKILDQEFSEKELADFNRPFVVKPLDSQGQRGVFKLNSITQIREKFNEVLSFSRENQILVEEYYKSNEITVSGWAFAGRAKILTVTDRLRFEEDIHIGICSSHLFPSQYLKKYKDQIEKLTQKIVSEFEIVNGPIYFQFLIGEQGIKVNEIACRIGGAYEGDFMPDLAGVDILKMMVELAAGQEVDKTALTNYSLQDNSNHLSSQLFFAGPGKIRKITEISKILKLPGVLQAGLNYEMGNIIPEIENATARAGYFIVLAENKSQLQKRVEAVYNNLKIIDQNGNNLVLREIGENFGEGPGI</sequence>
<dbReference type="PANTHER" id="PTHR43585">
    <property type="entry name" value="FUMIPYRROLE BIOSYNTHESIS PROTEIN C"/>
    <property type="match status" value="1"/>
</dbReference>
<evidence type="ECO:0000256" key="2">
    <source>
        <dbReference type="ARBA" id="ARBA00022741"/>
    </source>
</evidence>
<reference evidence="6 7" key="1">
    <citation type="submission" date="2019-03" db="EMBL/GenBank/DDBJ databases">
        <title>Subsurface microbial communities from deep shales in Ohio and West Virginia, USA.</title>
        <authorList>
            <person name="Wrighton K."/>
        </authorList>
    </citation>
    <scope>NUCLEOTIDE SEQUENCE [LARGE SCALE GENOMIC DNA]</scope>
    <source>
        <strain evidence="6 7">MA284_T2</strain>
    </source>
</reference>
<comment type="caution">
    <text evidence="6">The sequence shown here is derived from an EMBL/GenBank/DDBJ whole genome shotgun (WGS) entry which is preliminary data.</text>
</comment>
<dbReference type="GO" id="GO:0016874">
    <property type="term" value="F:ligase activity"/>
    <property type="evidence" value="ECO:0007669"/>
    <property type="project" value="UniProtKB-KW"/>
</dbReference>
<accession>A0A4R6LPD1</accession>
<gene>
    <name evidence="6" type="ORF">DFR79_1127</name>
</gene>
<evidence type="ECO:0000256" key="1">
    <source>
        <dbReference type="ARBA" id="ARBA00022598"/>
    </source>
</evidence>
<dbReference type="RefSeq" id="WP_133515079.1">
    <property type="nucleotide sequence ID" value="NZ_SNWX01000012.1"/>
</dbReference>